<keyword evidence="1 3" id="KW-0853">WD repeat</keyword>
<feature type="repeat" description="WD" evidence="3">
    <location>
        <begin position="801"/>
        <end position="816"/>
    </location>
</feature>
<dbReference type="PROSITE" id="PS50294">
    <property type="entry name" value="WD_REPEATS_REGION"/>
    <property type="match status" value="3"/>
</dbReference>
<dbReference type="Proteomes" id="UP001223144">
    <property type="component" value="Unassembled WGS sequence"/>
</dbReference>
<dbReference type="SUPFAM" id="SSF50978">
    <property type="entry name" value="WD40 repeat-like"/>
    <property type="match status" value="1"/>
</dbReference>
<feature type="repeat" description="WD" evidence="3">
    <location>
        <begin position="853"/>
        <end position="874"/>
    </location>
</feature>
<dbReference type="InterPro" id="IPR020472">
    <property type="entry name" value="WD40_PAC1"/>
</dbReference>
<dbReference type="PANTHER" id="PTHR19848:SF8">
    <property type="entry name" value="F-BOX AND WD REPEAT DOMAIN CONTAINING 7"/>
    <property type="match status" value="1"/>
</dbReference>
<keyword evidence="6" id="KW-1185">Reference proteome</keyword>
<feature type="region of interest" description="Disordered" evidence="4">
    <location>
        <begin position="1"/>
        <end position="133"/>
    </location>
</feature>
<name>A0ABT6HV33_9ACTN</name>
<feature type="compositionally biased region" description="Low complexity" evidence="4">
    <location>
        <begin position="49"/>
        <end position="80"/>
    </location>
</feature>
<evidence type="ECO:0000256" key="2">
    <source>
        <dbReference type="ARBA" id="ARBA00022737"/>
    </source>
</evidence>
<dbReference type="Pfam" id="PF00400">
    <property type="entry name" value="WD40"/>
    <property type="match status" value="5"/>
</dbReference>
<evidence type="ECO:0000256" key="3">
    <source>
        <dbReference type="PROSITE-ProRule" id="PRU00221"/>
    </source>
</evidence>
<sequence>MTPDAPEPNKEAAPPSRVSPAAGATGGPAPGDVEPAALTGLPDDGDGETSGSAPGGSSTATEPPGDAPPTAYAPLAAAPAGGNGARTGGSIPPGDAEHTAHAPNPAALPQLAKAGSAGYGDGPADPDPPGHAERTAHARIAAALAELAGGGGAGAPHPYLRRHLAGHAALGGVLDDTHVPPALLPWLSGDGVRGLLGLPRAGRAQQSWLAAWAAIEPYLRDADVASRRSSLHLAHTALRHPGVPYARLPQDVADFDGSRLRVLWSRWAPPANVLTTLGRRGLSLSAAAGPGGTPLLAVGNEAGGIELVDATTGAGVEDRIPAHDGAVRCLDFVPHATGAGDLVSGSADGVVRVWDTGRGTLVHHMALRRSAWIAAVAGYRDAEGRLHVAAAGGDGSVTLWREGAGERRLPELAAHPLDRAAFALTLATGADGRRLLVGAGRSLRVWDVSDAGDAAPRLVYQHPVDVPVRSCAGTGVPGGVATGHADGSLTLWDLAGGARAALPGEGEPVTALTALRTGDGRDLLAAAGPGTAVDLWDVGSRQWTGRLTGHGDAVTALCALPADGPARLASVARDNTVRLWDGQDLRRAVDGVDPAPSAVTATLAGRLGSAPRLAVGYASARVQLWDAGTGEPDAGFGTAPRHQVSALAWTPATPHGPGRLLWAAADCTVRAWDPAPRDPGRAAVPFPPLRGHSLPVRSLASAVLFDGRPVAVSGGDDCTVRLWDLTTGQQLLHWRHAFRVRAVAAASDGHGRDWVASGSTDGTVHVVEPAAGGPGRVLTCRQGFVNAVAFGADPGGPLPPFLVSGGDDGTVRLWDLTAYAPLGAVLRGHTEAVEAVAAWTAVTPSGARRAFAASAARDGTIRFWDAATSRCVLQLAAGSRVRALSAQGPALAIAGDAGVALLELDGDLDGDLDLPAPDCLDLPG</sequence>
<evidence type="ECO:0000313" key="5">
    <source>
        <dbReference type="EMBL" id="MDH2392133.1"/>
    </source>
</evidence>
<dbReference type="PRINTS" id="PR00320">
    <property type="entry name" value="GPROTEINBRPT"/>
</dbReference>
<comment type="caution">
    <text evidence="5">The sequence shown here is derived from an EMBL/GenBank/DDBJ whole genome shotgun (WGS) entry which is preliminary data.</text>
</comment>
<accession>A0ABT6HV33</accession>
<gene>
    <name evidence="5" type="ORF">QCN29_25785</name>
</gene>
<keyword evidence="2" id="KW-0677">Repeat</keyword>
<evidence type="ECO:0000313" key="6">
    <source>
        <dbReference type="Proteomes" id="UP001223144"/>
    </source>
</evidence>
<evidence type="ECO:0000256" key="1">
    <source>
        <dbReference type="ARBA" id="ARBA00022574"/>
    </source>
</evidence>
<reference evidence="5 6" key="1">
    <citation type="submission" date="2023-04" db="EMBL/GenBank/DDBJ databases">
        <title>Streptomyces chengmaiensis sp. nov. isolated from the stem of mangrove plant in Hainan.</title>
        <authorList>
            <person name="Huang X."/>
            <person name="Zhou S."/>
            <person name="Chu X."/>
            <person name="Xie Y."/>
            <person name="Lin Y."/>
        </authorList>
    </citation>
    <scope>NUCLEOTIDE SEQUENCE [LARGE SCALE GENOMIC DNA]</scope>
    <source>
        <strain evidence="5 6">HNM0663</strain>
    </source>
</reference>
<dbReference type="SMART" id="SM00320">
    <property type="entry name" value="WD40"/>
    <property type="match status" value="11"/>
</dbReference>
<dbReference type="PROSITE" id="PS00678">
    <property type="entry name" value="WD_REPEATS_1"/>
    <property type="match status" value="2"/>
</dbReference>
<dbReference type="PROSITE" id="PS50082">
    <property type="entry name" value="WD_REPEATS_2"/>
    <property type="match status" value="5"/>
</dbReference>
<feature type="repeat" description="WD" evidence="3">
    <location>
        <begin position="320"/>
        <end position="364"/>
    </location>
</feature>
<proteinExistence type="predicted"/>
<dbReference type="SUPFAM" id="SSF50998">
    <property type="entry name" value="Quinoprotein alcohol dehydrogenase-like"/>
    <property type="match status" value="1"/>
</dbReference>
<dbReference type="InterPro" id="IPR011047">
    <property type="entry name" value="Quinoprotein_ADH-like_sf"/>
</dbReference>
<dbReference type="PANTHER" id="PTHR19848">
    <property type="entry name" value="WD40 REPEAT PROTEIN"/>
    <property type="match status" value="1"/>
</dbReference>
<dbReference type="Gene3D" id="2.130.10.10">
    <property type="entry name" value="YVTN repeat-like/Quinoprotein amine dehydrogenase"/>
    <property type="match status" value="3"/>
</dbReference>
<dbReference type="EMBL" id="JARWBG010000037">
    <property type="protein sequence ID" value="MDH2392133.1"/>
    <property type="molecule type" value="Genomic_DNA"/>
</dbReference>
<feature type="repeat" description="WD" evidence="3">
    <location>
        <begin position="547"/>
        <end position="581"/>
    </location>
</feature>
<feature type="repeat" description="WD" evidence="3">
    <location>
        <begin position="689"/>
        <end position="733"/>
    </location>
</feature>
<dbReference type="InterPro" id="IPR015943">
    <property type="entry name" value="WD40/YVTN_repeat-like_dom_sf"/>
</dbReference>
<organism evidence="5 6">
    <name type="scientific">Streptomyces chengmaiensis</name>
    <dbReference type="NCBI Taxonomy" id="3040919"/>
    <lineage>
        <taxon>Bacteria</taxon>
        <taxon>Bacillati</taxon>
        <taxon>Actinomycetota</taxon>
        <taxon>Actinomycetes</taxon>
        <taxon>Kitasatosporales</taxon>
        <taxon>Streptomycetaceae</taxon>
        <taxon>Streptomyces</taxon>
    </lineage>
</organism>
<evidence type="ECO:0000256" key="4">
    <source>
        <dbReference type="SAM" id="MobiDB-lite"/>
    </source>
</evidence>
<dbReference type="InterPro" id="IPR036322">
    <property type="entry name" value="WD40_repeat_dom_sf"/>
</dbReference>
<dbReference type="RefSeq" id="WP_279931133.1">
    <property type="nucleotide sequence ID" value="NZ_JARWBG010000037.1"/>
</dbReference>
<dbReference type="InterPro" id="IPR001680">
    <property type="entry name" value="WD40_rpt"/>
</dbReference>
<protein>
    <submittedName>
        <fullName evidence="5">Uncharacterized protein</fullName>
    </submittedName>
</protein>
<dbReference type="InterPro" id="IPR019775">
    <property type="entry name" value="WD40_repeat_CS"/>
</dbReference>